<feature type="non-terminal residue" evidence="1">
    <location>
        <position position="1"/>
    </location>
</feature>
<dbReference type="EMBL" id="CAJVPW010011802">
    <property type="protein sequence ID" value="CAG8629170.1"/>
    <property type="molecule type" value="Genomic_DNA"/>
</dbReference>
<evidence type="ECO:0000313" key="1">
    <source>
        <dbReference type="EMBL" id="CAG8629170.1"/>
    </source>
</evidence>
<comment type="caution">
    <text evidence="1">The sequence shown here is derived from an EMBL/GenBank/DDBJ whole genome shotgun (WGS) entry which is preliminary data.</text>
</comment>
<keyword evidence="2" id="KW-1185">Reference proteome</keyword>
<organism evidence="1 2">
    <name type="scientific">Cetraspora pellucida</name>
    <dbReference type="NCBI Taxonomy" id="1433469"/>
    <lineage>
        <taxon>Eukaryota</taxon>
        <taxon>Fungi</taxon>
        <taxon>Fungi incertae sedis</taxon>
        <taxon>Mucoromycota</taxon>
        <taxon>Glomeromycotina</taxon>
        <taxon>Glomeromycetes</taxon>
        <taxon>Diversisporales</taxon>
        <taxon>Gigasporaceae</taxon>
        <taxon>Cetraspora</taxon>
    </lineage>
</organism>
<proteinExistence type="predicted"/>
<evidence type="ECO:0000313" key="2">
    <source>
        <dbReference type="Proteomes" id="UP000789366"/>
    </source>
</evidence>
<protein>
    <submittedName>
        <fullName evidence="1">11246_t:CDS:1</fullName>
    </submittedName>
</protein>
<reference evidence="1" key="1">
    <citation type="submission" date="2021-06" db="EMBL/GenBank/DDBJ databases">
        <authorList>
            <person name="Kallberg Y."/>
            <person name="Tangrot J."/>
            <person name="Rosling A."/>
        </authorList>
    </citation>
    <scope>NUCLEOTIDE SEQUENCE</scope>
    <source>
        <strain evidence="1">28 12/20/2015</strain>
    </source>
</reference>
<dbReference type="Proteomes" id="UP000789366">
    <property type="component" value="Unassembled WGS sequence"/>
</dbReference>
<name>A0ACA9N371_9GLOM</name>
<gene>
    <name evidence="1" type="ORF">SPELUC_LOCUS8159</name>
</gene>
<accession>A0ACA9N371</accession>
<sequence length="423" mass="46106">RYLAAGAPKPPAPTINIELYSKLKDENEQLKNRVKQLENKLICSQSLANVNAKPIHVHSNLDVKSETTKLRNNNTLSLEEYLRYGRQLILPGFGISGQLKLKNKSILIVGAGGLGAPAAIYLAAAGVGKLGIIDYDSVESSNLQRQIIHNESRTVIDATDNVATRYLLNDACVLTGKPLVYGSALRMDGQLTVYNYRGGPCYRCLFPKPPPPESILNCDDGGVLGVVTGVIGCLQALQAIKIAADMNDDGTSHSLLIFSANSNPLFRSIKLRSKKPDCVICSDHPTITTLQDYVQFCGSGALDKSPSVKLLGDDERIDPKSYFALRTKCIPHVLVDVREPVQFDICNLPGSLNIPLNELPRKVDLIQQSLPSTAASGVILIIMGNDSQLAVQTLKKTLQGEIKDVIGGLYRWAKDVDREFPIY</sequence>